<keyword evidence="5" id="KW-1185">Reference proteome</keyword>
<evidence type="ECO:0000313" key="4">
    <source>
        <dbReference type="EMBL" id="KAH0569654.1"/>
    </source>
</evidence>
<keyword evidence="1" id="KW-1133">Transmembrane helix</keyword>
<dbReference type="EMBL" id="AUWU02000009">
    <property type="protein sequence ID" value="KAH0569654.1"/>
    <property type="molecule type" value="Genomic_DNA"/>
</dbReference>
<organism evidence="2">
    <name type="scientific">Spironucleus salmonicida</name>
    <dbReference type="NCBI Taxonomy" id="348837"/>
    <lineage>
        <taxon>Eukaryota</taxon>
        <taxon>Metamonada</taxon>
        <taxon>Diplomonadida</taxon>
        <taxon>Hexamitidae</taxon>
        <taxon>Hexamitinae</taxon>
        <taxon>Spironucleus</taxon>
    </lineage>
</organism>
<evidence type="ECO:0000313" key="2">
    <source>
        <dbReference type="EMBL" id="EST41570.1"/>
    </source>
</evidence>
<dbReference type="VEuPathDB" id="GiardiaDB:SS50377_28721"/>
<gene>
    <name evidence="2" type="ORF">SS50377_18910</name>
    <name evidence="4" type="ORF">SS50377_28610</name>
    <name evidence="3" type="ORF">SS50377_28721</name>
</gene>
<dbReference type="VEuPathDB" id="GiardiaDB:SS50377_28610"/>
<evidence type="ECO:0000313" key="3">
    <source>
        <dbReference type="EMBL" id="KAH0569411.1"/>
    </source>
</evidence>
<evidence type="ECO:0000313" key="5">
    <source>
        <dbReference type="Proteomes" id="UP000018208"/>
    </source>
</evidence>
<name>V6LAT9_9EUKA</name>
<sequence>MNKFSYLRRTPNIQILLQNQKYQTHTLQYALQYSYTHINFTYYVYCSIFSCRIGKSLNINLTPPTIIRPLYQQIFFSLLIISSASAIPFIIPILAQLLQQRHPFPSNHNQKLTFAPEKPQTTRNLSKNTYFYILTTSLLPFQYSHSIPPNFNTTTSYIRLILTLQSGTAKNAKYKMQIWQISESQNHKLACKKVKNCTKLTENLPDEIMRRQLPGEGIKAESQK</sequence>
<dbReference type="EMBL" id="KI546169">
    <property type="protein sequence ID" value="EST41570.1"/>
    <property type="molecule type" value="Genomic_DNA"/>
</dbReference>
<feature type="transmembrane region" description="Helical" evidence="1">
    <location>
        <begin position="74"/>
        <end position="98"/>
    </location>
</feature>
<accession>V6LAT9</accession>
<protein>
    <recommendedName>
        <fullName evidence="6">Transmembrane protein</fullName>
    </recommendedName>
</protein>
<reference evidence="3" key="2">
    <citation type="submission" date="2020-12" db="EMBL/GenBank/DDBJ databases">
        <title>New Spironucleus salmonicida genome in near-complete chromosomes.</title>
        <authorList>
            <person name="Xu F."/>
            <person name="Kurt Z."/>
            <person name="Jimenez-Gonzalez A."/>
            <person name="Astvaldsson A."/>
            <person name="Andersson J.O."/>
            <person name="Svard S.G."/>
        </authorList>
    </citation>
    <scope>NUCLEOTIDE SEQUENCE</scope>
    <source>
        <strain evidence="3">ATCC 50377</strain>
    </source>
</reference>
<dbReference type="EMBL" id="AUWU02000013">
    <property type="protein sequence ID" value="KAH0569411.1"/>
    <property type="molecule type" value="Genomic_DNA"/>
</dbReference>
<dbReference type="Proteomes" id="UP000018208">
    <property type="component" value="Unassembled WGS sequence"/>
</dbReference>
<dbReference type="AlphaFoldDB" id="V6LAT9"/>
<evidence type="ECO:0000256" key="1">
    <source>
        <dbReference type="SAM" id="Phobius"/>
    </source>
</evidence>
<keyword evidence="1" id="KW-0812">Transmembrane</keyword>
<reference evidence="2 3" key="1">
    <citation type="journal article" date="2014" name="PLoS Genet.">
        <title>The Genome of Spironucleus salmonicida Highlights a Fish Pathogen Adapted to Fluctuating Environments.</title>
        <authorList>
            <person name="Xu F."/>
            <person name="Jerlstrom-Hultqvist J."/>
            <person name="Einarsson E."/>
            <person name="Astvaldsson A."/>
            <person name="Svard S.G."/>
            <person name="Andersson J.O."/>
        </authorList>
    </citation>
    <scope>NUCLEOTIDE SEQUENCE</scope>
    <source>
        <strain evidence="3">ATCC 50377</strain>
    </source>
</reference>
<evidence type="ECO:0008006" key="6">
    <source>
        <dbReference type="Google" id="ProtNLM"/>
    </source>
</evidence>
<keyword evidence="1" id="KW-0472">Membrane</keyword>
<proteinExistence type="predicted"/>